<keyword evidence="5" id="KW-0378">Hydrolase</keyword>
<dbReference type="InterPro" id="IPR043502">
    <property type="entry name" value="DNA/RNA_pol_sf"/>
</dbReference>
<feature type="region of interest" description="Disordered" evidence="8">
    <location>
        <begin position="415"/>
        <end position="439"/>
    </location>
</feature>
<dbReference type="InterPro" id="IPR001584">
    <property type="entry name" value="Integrase_cat-core"/>
</dbReference>
<keyword evidence="3" id="KW-0540">Nuclease</keyword>
<dbReference type="GO" id="GO:0005634">
    <property type="term" value="C:nucleus"/>
    <property type="evidence" value="ECO:0007669"/>
    <property type="project" value="UniProtKB-ARBA"/>
</dbReference>
<dbReference type="Proteomes" id="UP000019376">
    <property type="component" value="Unassembled WGS sequence"/>
</dbReference>
<keyword evidence="1" id="KW-0808">Transferase</keyword>
<dbReference type="AlphaFoldDB" id="S7ZKQ2"/>
<dbReference type="eggNOG" id="KOG0017">
    <property type="taxonomic scope" value="Eukaryota"/>
</dbReference>
<accession>S7ZKQ2</accession>
<gene>
    <name evidence="10" type="ORF">PDE_05811</name>
</gene>
<dbReference type="InterPro" id="IPR043128">
    <property type="entry name" value="Rev_trsase/Diguanyl_cyclase"/>
</dbReference>
<dbReference type="Pfam" id="PF17917">
    <property type="entry name" value="RT_RNaseH"/>
    <property type="match status" value="1"/>
</dbReference>
<dbReference type="PANTHER" id="PTHR37984">
    <property type="entry name" value="PROTEIN CBG26694"/>
    <property type="match status" value="1"/>
</dbReference>
<dbReference type="InterPro" id="IPR012337">
    <property type="entry name" value="RNaseH-like_sf"/>
</dbReference>
<evidence type="ECO:0000256" key="5">
    <source>
        <dbReference type="ARBA" id="ARBA00022801"/>
    </source>
</evidence>
<evidence type="ECO:0000256" key="4">
    <source>
        <dbReference type="ARBA" id="ARBA00022759"/>
    </source>
</evidence>
<keyword evidence="4" id="KW-0255">Endonuclease</keyword>
<dbReference type="InterPro" id="IPR036397">
    <property type="entry name" value="RNaseH_sf"/>
</dbReference>
<dbReference type="PROSITE" id="PS50994">
    <property type="entry name" value="INTEGRASE"/>
    <property type="match status" value="1"/>
</dbReference>
<dbReference type="SUPFAM" id="SSF56672">
    <property type="entry name" value="DNA/RNA polymerases"/>
    <property type="match status" value="1"/>
</dbReference>
<dbReference type="Gene3D" id="3.30.420.10">
    <property type="entry name" value="Ribonuclease H-like superfamily/Ribonuclease H"/>
    <property type="match status" value="1"/>
</dbReference>
<dbReference type="STRING" id="933388.S7ZKQ2"/>
<keyword evidence="6" id="KW-0694">RNA-binding</keyword>
<dbReference type="HOGENOM" id="CLU_350577_0_0_1"/>
<evidence type="ECO:0000256" key="8">
    <source>
        <dbReference type="SAM" id="MobiDB-lite"/>
    </source>
</evidence>
<name>S7ZKQ2_PENO1</name>
<feature type="domain" description="Integrase catalytic" evidence="9">
    <location>
        <begin position="480"/>
        <end position="646"/>
    </location>
</feature>
<dbReference type="SUPFAM" id="SSF53098">
    <property type="entry name" value="Ribonuclease H-like"/>
    <property type="match status" value="1"/>
</dbReference>
<dbReference type="GO" id="GO:0003723">
    <property type="term" value="F:RNA binding"/>
    <property type="evidence" value="ECO:0007669"/>
    <property type="project" value="UniProtKB-KW"/>
</dbReference>
<evidence type="ECO:0000256" key="2">
    <source>
        <dbReference type="ARBA" id="ARBA00022695"/>
    </source>
</evidence>
<dbReference type="EMBL" id="KB644412">
    <property type="protein sequence ID" value="EPS30859.1"/>
    <property type="molecule type" value="Genomic_DNA"/>
</dbReference>
<evidence type="ECO:0000313" key="11">
    <source>
        <dbReference type="Proteomes" id="UP000019376"/>
    </source>
</evidence>
<dbReference type="InterPro" id="IPR050951">
    <property type="entry name" value="Retrovirus_Pol_polyprotein"/>
</dbReference>
<feature type="region of interest" description="Disordered" evidence="8">
    <location>
        <begin position="779"/>
        <end position="803"/>
    </location>
</feature>
<evidence type="ECO:0000259" key="9">
    <source>
        <dbReference type="PROSITE" id="PS50994"/>
    </source>
</evidence>
<protein>
    <recommendedName>
        <fullName evidence="9">Integrase catalytic domain-containing protein</fullName>
    </recommendedName>
</protein>
<evidence type="ECO:0000256" key="6">
    <source>
        <dbReference type="ARBA" id="ARBA00022884"/>
    </source>
</evidence>
<organism evidence="10 11">
    <name type="scientific">Penicillium oxalicum (strain 114-2 / CGMCC 5302)</name>
    <name type="common">Penicillium decumbens</name>
    <dbReference type="NCBI Taxonomy" id="933388"/>
    <lineage>
        <taxon>Eukaryota</taxon>
        <taxon>Fungi</taxon>
        <taxon>Dikarya</taxon>
        <taxon>Ascomycota</taxon>
        <taxon>Pezizomycotina</taxon>
        <taxon>Eurotiomycetes</taxon>
        <taxon>Eurotiomycetidae</taxon>
        <taxon>Eurotiales</taxon>
        <taxon>Aspergillaceae</taxon>
        <taxon>Penicillium</taxon>
    </lineage>
</organism>
<evidence type="ECO:0000256" key="7">
    <source>
        <dbReference type="ARBA" id="ARBA00022918"/>
    </source>
</evidence>
<reference evidence="10 11" key="1">
    <citation type="journal article" date="2013" name="PLoS ONE">
        <title>Genomic and secretomic analyses reveal unique features of the lignocellulolytic enzyme system of Penicillium decumbens.</title>
        <authorList>
            <person name="Liu G."/>
            <person name="Zhang L."/>
            <person name="Wei X."/>
            <person name="Zou G."/>
            <person name="Qin Y."/>
            <person name="Ma L."/>
            <person name="Li J."/>
            <person name="Zheng H."/>
            <person name="Wang S."/>
            <person name="Wang C."/>
            <person name="Xun L."/>
            <person name="Zhao G.-P."/>
            <person name="Zhou Z."/>
            <person name="Qu Y."/>
        </authorList>
    </citation>
    <scope>NUCLEOTIDE SEQUENCE [LARGE SCALE GENOMIC DNA]</scope>
    <source>
        <strain evidence="11">114-2 / CGMCC 5302</strain>
    </source>
</reference>
<sequence>MGVPVYTLFKRVADKIKPVNATENDGSVLTGYANWKEICEKKYFTEYRASDIKSEFDDLLMPRISTIVRGARLIPEREQKMLIGKDLLPKEKGLLREMLFKREGCFAWDWSHMSLIFPEVMPPQRIKTIRDVTGKIAKRGPGILRWSLPKSLVFVRDANMPPDADEFVEEFLGMVMSSAVDLFSGYDQMTLDSRDRNMTAIQTPIADVLHVAKPFMDDIPVKGPKTRYNDEFARLGIRRFVLEYVQNLDKTLHLLELAGARVSAEKSQLVMSGLEIIGWPVPVNRDEVRSFVGLAVYFRILDAIFDWGDNEQNAFEKIKEILCSFPAVMPVDYGQNPEGVRRVARYESGVWSKSEQTYDAGKLECRGVMKAFKKLRYWLYGLNRPASDLPGALVTRWLTWIRLFDIDVKHVPGTKNGAADGLSRKPATPEEMEEQEKERDVDEFIAAEISYLRVAVSPVETMVSVEIPARDPVRLHEPAGSARPMRIWEKWYIDTTPLPNEEGQKGVIQARDSASGWLEARILQKVDGKSAAGFVWEDIICRHGVPQEIVIDFGPEMRSEMRNFLKSYRVDAISISAYNPQANGAIERAMRTLKDALSKMTNGATLHAHTGISPFRFVCGQDAVLPVELDVPTWSTLPWEKVETRADLIALRAEQIERRDQDVSDAMMRLQRLRAQNKEYHDSHRNLRIAPLKEKDLVLLHDTRLEDDMTSRNKLRFRWTGPYRIRKDLKNGAYEIEELDGTLYRQMNEASASINGSRLKRFHYQALWDERNLDEDERIEAENGLLPAAQRRRRGRPPREGQG</sequence>
<proteinExistence type="predicted"/>
<keyword evidence="2" id="KW-0548">Nucleotidyltransferase</keyword>
<dbReference type="OrthoDB" id="5425374at2759"/>
<dbReference type="PANTHER" id="PTHR37984:SF5">
    <property type="entry name" value="PROTEIN NYNRIN-LIKE"/>
    <property type="match status" value="1"/>
</dbReference>
<evidence type="ECO:0000313" key="10">
    <source>
        <dbReference type="EMBL" id="EPS30859.1"/>
    </source>
</evidence>
<dbReference type="Gene3D" id="3.30.70.270">
    <property type="match status" value="1"/>
</dbReference>
<dbReference type="PhylomeDB" id="S7ZKQ2"/>
<keyword evidence="7" id="KW-0695">RNA-directed DNA polymerase</keyword>
<evidence type="ECO:0000256" key="1">
    <source>
        <dbReference type="ARBA" id="ARBA00022679"/>
    </source>
</evidence>
<evidence type="ECO:0000256" key="3">
    <source>
        <dbReference type="ARBA" id="ARBA00022722"/>
    </source>
</evidence>
<dbReference type="GO" id="GO:0015074">
    <property type="term" value="P:DNA integration"/>
    <property type="evidence" value="ECO:0007669"/>
    <property type="project" value="InterPro"/>
</dbReference>
<keyword evidence="11" id="KW-1185">Reference proteome</keyword>
<dbReference type="InterPro" id="IPR041373">
    <property type="entry name" value="RT_RNaseH"/>
</dbReference>